<keyword evidence="3" id="KW-1185">Reference proteome</keyword>
<reference evidence="2 3" key="1">
    <citation type="submission" date="2017-12" db="EMBL/GenBank/DDBJ databases">
        <title>Sequencing, de novo assembly and annotation of complete genome of a new Thraustochytrid species, strain FCC1311.</title>
        <authorList>
            <person name="Sedici K."/>
            <person name="Godart F."/>
            <person name="Aiese Cigliano R."/>
            <person name="Sanseverino W."/>
            <person name="Barakat M."/>
            <person name="Ortet P."/>
            <person name="Marechal E."/>
            <person name="Cagnac O."/>
            <person name="Amato A."/>
        </authorList>
    </citation>
    <scope>NUCLEOTIDE SEQUENCE [LARGE SCALE GENOMIC DNA]</scope>
</reference>
<sequence length="220" mass="24782">MDERGGICAAFLHLLRTEDTSLEAELARIDDTLNALHDDAAQNRETMLVLRRSLVALKDESLPFSTRSMDRATAKKTLSQRLVGHIKLARSMERQISFFERTRMSLVSSQLAEEMATNIAALRARTAGLRHVDLDRLHADMEEIEDVNADARAANDAVADTMRLSARNDDALDDEQLLAEFLAEEEKEEAPLRVDPPRELQRAAPRAVDSPRRERVPLLE</sequence>
<organism evidence="2 3">
    <name type="scientific">Hondaea fermentalgiana</name>
    <dbReference type="NCBI Taxonomy" id="2315210"/>
    <lineage>
        <taxon>Eukaryota</taxon>
        <taxon>Sar</taxon>
        <taxon>Stramenopiles</taxon>
        <taxon>Bigyra</taxon>
        <taxon>Labyrinthulomycetes</taxon>
        <taxon>Thraustochytrida</taxon>
        <taxon>Thraustochytriidae</taxon>
        <taxon>Hondaea</taxon>
    </lineage>
</organism>
<comment type="caution">
    <text evidence="2">The sequence shown here is derived from an EMBL/GenBank/DDBJ whole genome shotgun (WGS) entry which is preliminary data.</text>
</comment>
<gene>
    <name evidence="2" type="ORF">FCC1311_048282</name>
</gene>
<dbReference type="InParanoid" id="A0A2R5GC98"/>
<dbReference type="AlphaFoldDB" id="A0A2R5GC98"/>
<evidence type="ECO:0000313" key="3">
    <source>
        <dbReference type="Proteomes" id="UP000241890"/>
    </source>
</evidence>
<dbReference type="Proteomes" id="UP000241890">
    <property type="component" value="Unassembled WGS sequence"/>
</dbReference>
<evidence type="ECO:0000313" key="2">
    <source>
        <dbReference type="EMBL" id="GBG28607.1"/>
    </source>
</evidence>
<evidence type="ECO:0000256" key="1">
    <source>
        <dbReference type="SAM" id="MobiDB-lite"/>
    </source>
</evidence>
<feature type="region of interest" description="Disordered" evidence="1">
    <location>
        <begin position="183"/>
        <end position="220"/>
    </location>
</feature>
<feature type="compositionally biased region" description="Basic and acidic residues" evidence="1">
    <location>
        <begin position="209"/>
        <end position="220"/>
    </location>
</feature>
<accession>A0A2R5GC98</accession>
<dbReference type="EMBL" id="BEYU01000045">
    <property type="protein sequence ID" value="GBG28607.1"/>
    <property type="molecule type" value="Genomic_DNA"/>
</dbReference>
<protein>
    <submittedName>
        <fullName evidence="2">Uncharacterized protein</fullName>
    </submittedName>
</protein>
<name>A0A2R5GC98_9STRA</name>
<feature type="compositionally biased region" description="Basic and acidic residues" evidence="1">
    <location>
        <begin position="189"/>
        <end position="201"/>
    </location>
</feature>
<proteinExistence type="predicted"/>